<proteinExistence type="predicted"/>
<comment type="caution">
    <text evidence="1">The sequence shown here is derived from an EMBL/GenBank/DDBJ whole genome shotgun (WGS) entry which is preliminary data.</text>
</comment>
<dbReference type="AlphaFoldDB" id="A0A2T9Y0D8"/>
<accession>A0A2T9Y0D8</accession>
<evidence type="ECO:0000313" key="1">
    <source>
        <dbReference type="EMBL" id="PVU85809.1"/>
    </source>
</evidence>
<sequence>MSAHHYPSFGILHIDGIMDPTIAMGVIITKIGEKEIKTVLVNLQPIDLCPKSNLNINATICASWLASRVLKVEVRV</sequence>
<organism evidence="1 2">
    <name type="scientific">Smittium megazygosporum</name>
    <dbReference type="NCBI Taxonomy" id="133381"/>
    <lineage>
        <taxon>Eukaryota</taxon>
        <taxon>Fungi</taxon>
        <taxon>Fungi incertae sedis</taxon>
        <taxon>Zoopagomycota</taxon>
        <taxon>Kickxellomycotina</taxon>
        <taxon>Harpellomycetes</taxon>
        <taxon>Harpellales</taxon>
        <taxon>Legeriomycetaceae</taxon>
        <taxon>Smittium</taxon>
    </lineage>
</organism>
<gene>
    <name evidence="1" type="ORF">BB560_006896</name>
</gene>
<name>A0A2T9Y0D8_9FUNG</name>
<protein>
    <submittedName>
        <fullName evidence="1">Uncharacterized protein</fullName>
    </submittedName>
</protein>
<dbReference type="Proteomes" id="UP000245609">
    <property type="component" value="Unassembled WGS sequence"/>
</dbReference>
<reference evidence="1 2" key="1">
    <citation type="journal article" date="2018" name="MBio">
        <title>Comparative Genomics Reveals the Core Gene Toolbox for the Fungus-Insect Symbiosis.</title>
        <authorList>
            <person name="Wang Y."/>
            <person name="Stata M."/>
            <person name="Wang W."/>
            <person name="Stajich J.E."/>
            <person name="White M.M."/>
            <person name="Moncalvo J.M."/>
        </authorList>
    </citation>
    <scope>NUCLEOTIDE SEQUENCE [LARGE SCALE GENOMIC DNA]</scope>
    <source>
        <strain evidence="1 2">SC-DP-2</strain>
    </source>
</reference>
<keyword evidence="2" id="KW-1185">Reference proteome</keyword>
<evidence type="ECO:0000313" key="2">
    <source>
        <dbReference type="Proteomes" id="UP000245609"/>
    </source>
</evidence>
<dbReference type="EMBL" id="MBFS01003602">
    <property type="protein sequence ID" value="PVU85809.1"/>
    <property type="molecule type" value="Genomic_DNA"/>
</dbReference>